<evidence type="ECO:0000256" key="3">
    <source>
        <dbReference type="ARBA" id="ARBA00022676"/>
    </source>
</evidence>
<evidence type="ECO:0000256" key="9">
    <source>
        <dbReference type="ARBA" id="ARBA00023136"/>
    </source>
</evidence>
<organism evidence="11">
    <name type="scientific">Phallusia mammillata</name>
    <dbReference type="NCBI Taxonomy" id="59560"/>
    <lineage>
        <taxon>Eukaryota</taxon>
        <taxon>Metazoa</taxon>
        <taxon>Chordata</taxon>
        <taxon>Tunicata</taxon>
        <taxon>Ascidiacea</taxon>
        <taxon>Phlebobranchia</taxon>
        <taxon>Ascidiidae</taxon>
        <taxon>Phallusia</taxon>
    </lineage>
</organism>
<keyword evidence="9 10" id="KW-0472">Membrane</keyword>
<evidence type="ECO:0000256" key="7">
    <source>
        <dbReference type="ARBA" id="ARBA00022989"/>
    </source>
</evidence>
<dbReference type="Gene3D" id="3.90.550.50">
    <property type="match status" value="1"/>
</dbReference>
<feature type="transmembrane region" description="Helical" evidence="10">
    <location>
        <begin position="12"/>
        <end position="30"/>
    </location>
</feature>
<accession>A0A6F9D758</accession>
<keyword evidence="4 11" id="KW-0808">Transferase</keyword>
<evidence type="ECO:0000256" key="1">
    <source>
        <dbReference type="ARBA" id="ARBA00004323"/>
    </source>
</evidence>
<dbReference type="GO" id="GO:0006493">
    <property type="term" value="P:protein O-linked glycosylation"/>
    <property type="evidence" value="ECO:0007669"/>
    <property type="project" value="TreeGrafter"/>
</dbReference>
<dbReference type="GO" id="GO:0000139">
    <property type="term" value="C:Golgi membrane"/>
    <property type="evidence" value="ECO:0007669"/>
    <property type="project" value="UniProtKB-SubCell"/>
</dbReference>
<evidence type="ECO:0000256" key="5">
    <source>
        <dbReference type="ARBA" id="ARBA00022692"/>
    </source>
</evidence>
<name>A0A6F9D758_9ASCI</name>
<comment type="subcellular location">
    <subcellularLocation>
        <location evidence="1 10">Golgi apparatus membrane</location>
        <topology evidence="1 10">Single-pass type II membrane protein</topology>
    </subcellularLocation>
</comment>
<sequence>MKLTKMCQRTRLTTHLMVLLPLLVISWKIFNYVSLDEPPWSICVAQREVTDKNSNSCLPIYWEKMPGVLENERLTGNLLKPMKEPRSLAKFLISPEISDQDASIKRCKSAGNIHWTIVNLIKSTVSNHHRRNVIRSTWGSIQVHLGLQIRNVFVVGKTKHHAIQKKLEEEVKLHNDILQVDFYDDAGSVPEKVLAGMQWSSMHLHPETLYSSMDDDIVVHIPNLAKYLIHKFLEPPRCRNEMVFPASRPCYEHLPILCVYSYQSKDYPERNWFSKWYTSHEEYSGSTWPKYCRGGMYIVPVKTISELFEISRSMPRIMMDDVWVTGFMRRKMGMGDLNIVPAAHSVRHEFQFRSTNDNFDGILVQHLWGDMADGADIPSQISQVWQSWSPKLTNRNTCYLG</sequence>
<evidence type="ECO:0000256" key="8">
    <source>
        <dbReference type="ARBA" id="ARBA00023034"/>
    </source>
</evidence>
<dbReference type="EC" id="2.4.1.-" evidence="10"/>
<dbReference type="EMBL" id="LR783239">
    <property type="protein sequence ID" value="CAB3224885.1"/>
    <property type="molecule type" value="mRNA"/>
</dbReference>
<keyword evidence="6 10" id="KW-0735">Signal-anchor</keyword>
<evidence type="ECO:0000256" key="4">
    <source>
        <dbReference type="ARBA" id="ARBA00022679"/>
    </source>
</evidence>
<evidence type="ECO:0000256" key="10">
    <source>
        <dbReference type="RuleBase" id="RU363063"/>
    </source>
</evidence>
<gene>
    <name evidence="11" type="primary">B3gnt5-003</name>
</gene>
<dbReference type="InterPro" id="IPR002659">
    <property type="entry name" value="Glyco_trans_31"/>
</dbReference>
<keyword evidence="5 10" id="KW-0812">Transmembrane</keyword>
<dbReference type="AlphaFoldDB" id="A0A6F9D758"/>
<keyword evidence="8 10" id="KW-0333">Golgi apparatus</keyword>
<dbReference type="Pfam" id="PF01762">
    <property type="entry name" value="Galactosyl_T"/>
    <property type="match status" value="1"/>
</dbReference>
<reference evidence="11" key="1">
    <citation type="submission" date="2020-04" db="EMBL/GenBank/DDBJ databases">
        <authorList>
            <person name="Neveu A P."/>
        </authorList>
    </citation>
    <scope>NUCLEOTIDE SEQUENCE</scope>
    <source>
        <tissue evidence="11">Whole embryo</tissue>
    </source>
</reference>
<keyword evidence="7 10" id="KW-1133">Transmembrane helix</keyword>
<comment type="similarity">
    <text evidence="2 10">Belongs to the glycosyltransferase 31 family.</text>
</comment>
<dbReference type="GO" id="GO:0016758">
    <property type="term" value="F:hexosyltransferase activity"/>
    <property type="evidence" value="ECO:0007669"/>
    <property type="project" value="InterPro"/>
</dbReference>
<evidence type="ECO:0000313" key="11">
    <source>
        <dbReference type="EMBL" id="CAB3224885.1"/>
    </source>
</evidence>
<evidence type="ECO:0000256" key="6">
    <source>
        <dbReference type="ARBA" id="ARBA00022968"/>
    </source>
</evidence>
<dbReference type="PANTHER" id="PTHR11214:SF283">
    <property type="entry name" value="N-ACETYLLACTOSAMINIDE BETA-1,3-N-ACETYLGLUCOSAMINYLTRANSFERASE 4-LIKE"/>
    <property type="match status" value="1"/>
</dbReference>
<proteinExistence type="evidence at transcript level"/>
<dbReference type="PANTHER" id="PTHR11214">
    <property type="entry name" value="BETA-1,3-N-ACETYLGLUCOSAMINYLTRANSFERASE"/>
    <property type="match status" value="1"/>
</dbReference>
<protein>
    <recommendedName>
        <fullName evidence="10">Hexosyltransferase</fullName>
        <ecNumber evidence="10">2.4.1.-</ecNumber>
    </recommendedName>
</protein>
<keyword evidence="3 10" id="KW-0328">Glycosyltransferase</keyword>
<evidence type="ECO:0000256" key="2">
    <source>
        <dbReference type="ARBA" id="ARBA00008661"/>
    </source>
</evidence>